<dbReference type="PANTHER" id="PTHR48207">
    <property type="entry name" value="SUCCINATE--HYDROXYMETHYLGLUTARATE COA-TRANSFERASE"/>
    <property type="match status" value="1"/>
</dbReference>
<dbReference type="EMBL" id="BAET01000030">
    <property type="protein sequence ID" value="GAB56611.1"/>
    <property type="molecule type" value="Genomic_DNA"/>
</dbReference>
<name>H5TE84_9ALTE</name>
<protein>
    <submittedName>
        <fullName evidence="2">Formyl-CoA transferase</fullName>
        <ecNumber evidence="2">2.8.3.16</ecNumber>
    </submittedName>
</protein>
<dbReference type="SUPFAM" id="SSF89796">
    <property type="entry name" value="CoA-transferase family III (CaiB/BaiF)"/>
    <property type="match status" value="1"/>
</dbReference>
<evidence type="ECO:0000256" key="1">
    <source>
        <dbReference type="ARBA" id="ARBA00022679"/>
    </source>
</evidence>
<proteinExistence type="predicted"/>
<keyword evidence="3" id="KW-1185">Reference proteome</keyword>
<accession>H5TE84</accession>
<dbReference type="Proteomes" id="UP000053586">
    <property type="component" value="Unassembled WGS sequence"/>
</dbReference>
<dbReference type="Gene3D" id="3.40.50.10540">
    <property type="entry name" value="Crotonobetainyl-coa:carnitine coa-transferase, domain 1"/>
    <property type="match status" value="1"/>
</dbReference>
<dbReference type="eggNOG" id="COG1804">
    <property type="taxonomic scope" value="Bacteria"/>
</dbReference>
<evidence type="ECO:0000313" key="2">
    <source>
        <dbReference type="EMBL" id="GAB56611.1"/>
    </source>
</evidence>
<evidence type="ECO:0000313" key="3">
    <source>
        <dbReference type="Proteomes" id="UP000053586"/>
    </source>
</evidence>
<reference evidence="2 3" key="1">
    <citation type="journal article" date="2012" name="J. Bacteriol.">
        <title>Genome sequence of proteorhodopsin-containing sea ice bacterium Glaciecola punicea ACAM 611T.</title>
        <authorList>
            <person name="Qin Q.-L."/>
            <person name="Xie B.-B."/>
            <person name="Shu Y.-L."/>
            <person name="Rong J.-C."/>
            <person name="Zhao D.-L."/>
            <person name="Zhang X.-Y."/>
            <person name="Chen X.-L."/>
            <person name="Zhou B.-C."/>
            <person name="Zhanga Y.-Z."/>
        </authorList>
    </citation>
    <scope>NUCLEOTIDE SEQUENCE [LARGE SCALE GENOMIC DNA]</scope>
    <source>
        <strain evidence="2 3">ACAM 611</strain>
    </source>
</reference>
<dbReference type="InterPro" id="IPR003673">
    <property type="entry name" value="CoA-Trfase_fam_III"/>
</dbReference>
<dbReference type="Pfam" id="PF02515">
    <property type="entry name" value="CoA_transf_3"/>
    <property type="match status" value="1"/>
</dbReference>
<dbReference type="GO" id="GO:0033608">
    <property type="term" value="F:formyl-CoA transferase activity"/>
    <property type="evidence" value="ECO:0007669"/>
    <property type="project" value="UniProtKB-EC"/>
</dbReference>
<sequence length="412" mass="44834">MRESQSDMKVGPLAGLKVLELGNYVAAPFCCRLLADLGAEVIKVEPPRTGDPVRAWGEMLDEKSIWWSMHGRNKKCITLNLKHEKATALAKKLVAQSDIVVENYRPGQLESFGLGPSVIEKIRPSCILVRISGYGQSGPYKSKAAFGSIGEAVGGIRYLTGYPKDISDLSSVRTGVSIGDNIAGLYGAFGALSALTEVRTNPTDTSLRIVDVALTESILSMLDGCIPEYSVTGKIREPAGPALSTTAPSNAYRCLDGVDILIAANSSSLFINLCSVMEKESLASDPRFITNSKRVEYMSLLDTEIKQWTKQRTSNELINILEKSNIPCSKIFTVEDIVNDPQYKSRMAIQLVRDNFLGIDVLQTAPMPFFSDGKNGSVRWAGPTIGHHNKEVLSALLQEGDDLSMLEKQGVL</sequence>
<dbReference type="AlphaFoldDB" id="H5TE84"/>
<gene>
    <name evidence="2" type="primary">frc</name>
    <name evidence="2" type="ORF">GPUN_2496</name>
</gene>
<dbReference type="Gene3D" id="3.30.1540.10">
    <property type="entry name" value="formyl-coa transferase, domain 3"/>
    <property type="match status" value="1"/>
</dbReference>
<dbReference type="PANTHER" id="PTHR48207:SF3">
    <property type="entry name" value="SUCCINATE--HYDROXYMETHYLGLUTARATE COA-TRANSFERASE"/>
    <property type="match status" value="1"/>
</dbReference>
<dbReference type="InterPro" id="IPR044855">
    <property type="entry name" value="CoA-Trfase_III_dom3_sf"/>
</dbReference>
<dbReference type="InterPro" id="IPR023606">
    <property type="entry name" value="CoA-Trfase_III_dom_1_sf"/>
</dbReference>
<comment type="caution">
    <text evidence="2">The sequence shown here is derived from an EMBL/GenBank/DDBJ whole genome shotgun (WGS) entry which is preliminary data.</text>
</comment>
<organism evidence="2 3">
    <name type="scientific">Glaciecola punicea ACAM 611</name>
    <dbReference type="NCBI Taxonomy" id="1121923"/>
    <lineage>
        <taxon>Bacteria</taxon>
        <taxon>Pseudomonadati</taxon>
        <taxon>Pseudomonadota</taxon>
        <taxon>Gammaproteobacteria</taxon>
        <taxon>Alteromonadales</taxon>
        <taxon>Alteromonadaceae</taxon>
        <taxon>Glaciecola</taxon>
    </lineage>
</organism>
<dbReference type="InterPro" id="IPR050483">
    <property type="entry name" value="CoA-transferase_III_domain"/>
</dbReference>
<dbReference type="EC" id="2.8.3.16" evidence="2"/>
<keyword evidence="1 2" id="KW-0808">Transferase</keyword>
<reference evidence="2 3" key="2">
    <citation type="journal article" date="2017" name="Antonie Van Leeuwenhoek">
        <title>Rhizobium rhizosphaerae sp. nov., a novel species isolated from rice rhizosphere.</title>
        <authorList>
            <person name="Zhao J.J."/>
            <person name="Zhang J."/>
            <person name="Zhang R.J."/>
            <person name="Zhang C.W."/>
            <person name="Yin H.Q."/>
            <person name="Zhang X.X."/>
        </authorList>
    </citation>
    <scope>NUCLEOTIDE SEQUENCE [LARGE SCALE GENOMIC DNA]</scope>
    <source>
        <strain evidence="2 3">ACAM 611</strain>
    </source>
</reference>